<accession>A0ABU0BUI6</accession>
<reference evidence="2 3" key="1">
    <citation type="submission" date="2023-07" db="EMBL/GenBank/DDBJ databases">
        <title>Genomic Encyclopedia of Type Strains, Phase IV (KMG-IV): sequencing the most valuable type-strain genomes for metagenomic binning, comparative biology and taxonomic classification.</title>
        <authorList>
            <person name="Goeker M."/>
        </authorList>
    </citation>
    <scope>NUCLEOTIDE SEQUENCE [LARGE SCALE GENOMIC DNA]</scope>
    <source>
        <strain evidence="2 3">DSM 1112</strain>
    </source>
</reference>
<dbReference type="InterPro" id="IPR029442">
    <property type="entry name" value="GyrI-like"/>
</dbReference>
<dbReference type="Pfam" id="PF06445">
    <property type="entry name" value="GyrI-like"/>
    <property type="match status" value="1"/>
</dbReference>
<evidence type="ECO:0000259" key="1">
    <source>
        <dbReference type="SMART" id="SM00871"/>
    </source>
</evidence>
<sequence>METNAQLSPRVAGSPAMLMAGMVREYTMGKIEGIPAQWQEFNRSADMIADPVGAVAYGICTHEDGKEGHFLYHTAMEVSGPSQLPAGFEFLSLPARVYAVFSHDGHVSGIAPLIQRIFSEWLPASDFRHGSFPDMIERYDQRFDPATATGVTEIWIPIES</sequence>
<dbReference type="SUPFAM" id="SSF55136">
    <property type="entry name" value="Probable bacterial effector-binding domain"/>
    <property type="match status" value="1"/>
</dbReference>
<evidence type="ECO:0000313" key="2">
    <source>
        <dbReference type="EMBL" id="MDQ0321913.1"/>
    </source>
</evidence>
<evidence type="ECO:0000313" key="3">
    <source>
        <dbReference type="Proteomes" id="UP001230207"/>
    </source>
</evidence>
<dbReference type="RefSeq" id="WP_307232906.1">
    <property type="nucleotide sequence ID" value="NZ_JAUSVF010000001.1"/>
</dbReference>
<dbReference type="SMART" id="SM00871">
    <property type="entry name" value="AraC_E_bind"/>
    <property type="match status" value="1"/>
</dbReference>
<dbReference type="PANTHER" id="PTHR36444:SF3">
    <property type="entry name" value="TRANSCRIPTIONAL ACTIVATOR, PUTATIVE-RELATED"/>
    <property type="match status" value="1"/>
</dbReference>
<keyword evidence="3" id="KW-1185">Reference proteome</keyword>
<dbReference type="InterPro" id="IPR011256">
    <property type="entry name" value="Reg_factor_effector_dom_sf"/>
</dbReference>
<dbReference type="Gene3D" id="3.20.80.10">
    <property type="entry name" value="Regulatory factor, effector binding domain"/>
    <property type="match status" value="1"/>
</dbReference>
<gene>
    <name evidence="2" type="ORF">QO002_004051</name>
</gene>
<dbReference type="InterPro" id="IPR010499">
    <property type="entry name" value="AraC_E-bd"/>
</dbReference>
<dbReference type="PANTHER" id="PTHR36444">
    <property type="entry name" value="TRANSCRIPTIONAL REGULATOR PROTEIN YOBU-RELATED"/>
    <property type="match status" value="1"/>
</dbReference>
<dbReference type="EMBL" id="JAUSVF010000001">
    <property type="protein sequence ID" value="MDQ0321913.1"/>
    <property type="molecule type" value="Genomic_DNA"/>
</dbReference>
<dbReference type="Proteomes" id="UP001230207">
    <property type="component" value="Unassembled WGS sequence"/>
</dbReference>
<comment type="caution">
    <text evidence="2">The sequence shown here is derived from an EMBL/GenBank/DDBJ whole genome shotgun (WGS) entry which is preliminary data.</text>
</comment>
<proteinExistence type="predicted"/>
<organism evidence="2 3">
    <name type="scientific">Pararhizobium capsulatum DSM 1112</name>
    <dbReference type="NCBI Taxonomy" id="1121113"/>
    <lineage>
        <taxon>Bacteria</taxon>
        <taxon>Pseudomonadati</taxon>
        <taxon>Pseudomonadota</taxon>
        <taxon>Alphaproteobacteria</taxon>
        <taxon>Hyphomicrobiales</taxon>
        <taxon>Rhizobiaceae</taxon>
        <taxon>Rhizobium/Agrobacterium group</taxon>
        <taxon>Pararhizobium</taxon>
    </lineage>
</organism>
<dbReference type="InterPro" id="IPR053182">
    <property type="entry name" value="YobU-like_regulator"/>
</dbReference>
<protein>
    <submittedName>
        <fullName evidence="2">AraC family transcriptional regulator</fullName>
    </submittedName>
</protein>
<name>A0ABU0BUI6_9HYPH</name>
<feature type="domain" description="AraC effector-binding" evidence="1">
    <location>
        <begin position="7"/>
        <end position="159"/>
    </location>
</feature>